<comment type="caution">
    <text evidence="1">The sequence shown here is derived from an EMBL/GenBank/DDBJ whole genome shotgun (WGS) entry which is preliminary data.</text>
</comment>
<name>A0A7W4VSX2_9ACTN</name>
<evidence type="ECO:0000313" key="1">
    <source>
        <dbReference type="EMBL" id="MBB3041200.1"/>
    </source>
</evidence>
<organism evidence="1 2">
    <name type="scientific">Nocardioides soli</name>
    <dbReference type="NCBI Taxonomy" id="1036020"/>
    <lineage>
        <taxon>Bacteria</taxon>
        <taxon>Bacillati</taxon>
        <taxon>Actinomycetota</taxon>
        <taxon>Actinomycetes</taxon>
        <taxon>Propionibacteriales</taxon>
        <taxon>Nocardioidaceae</taxon>
        <taxon>Nocardioides</taxon>
    </lineage>
</organism>
<dbReference type="Proteomes" id="UP000589626">
    <property type="component" value="Unassembled WGS sequence"/>
</dbReference>
<evidence type="ECO:0000313" key="2">
    <source>
        <dbReference type="Proteomes" id="UP000589626"/>
    </source>
</evidence>
<protein>
    <submittedName>
        <fullName evidence="1">Uncharacterized protein</fullName>
    </submittedName>
</protein>
<accession>A0A7W4VSX2</accession>
<dbReference type="EMBL" id="JACHWR010000001">
    <property type="protein sequence ID" value="MBB3041200.1"/>
    <property type="molecule type" value="Genomic_DNA"/>
</dbReference>
<sequence>MSDDRPCGLCGKPVRIDQVARPRKMAEREQSFGEQRVCTNPKCSGHIEGRGHLV</sequence>
<keyword evidence="2" id="KW-1185">Reference proteome</keyword>
<gene>
    <name evidence="1" type="ORF">FHU40_001001</name>
</gene>
<proteinExistence type="predicted"/>
<reference evidence="1 2" key="1">
    <citation type="submission" date="2020-08" db="EMBL/GenBank/DDBJ databases">
        <title>Sequencing the genomes of 1000 actinobacteria strains.</title>
        <authorList>
            <person name="Klenk H.-P."/>
        </authorList>
    </citation>
    <scope>NUCLEOTIDE SEQUENCE [LARGE SCALE GENOMIC DNA]</scope>
    <source>
        <strain evidence="1 2">DSM 105498</strain>
    </source>
</reference>
<dbReference type="AlphaFoldDB" id="A0A7W4VSX2"/>